<keyword evidence="1" id="KW-0597">Phosphoprotein</keyword>
<accession>A0A7X9RW55</accession>
<dbReference type="SMART" id="SM00850">
    <property type="entry name" value="LytTR"/>
    <property type="match status" value="1"/>
</dbReference>
<protein>
    <submittedName>
        <fullName evidence="4">Response regulator transcription factor</fullName>
    </submittedName>
</protein>
<keyword evidence="5" id="KW-1185">Reference proteome</keyword>
<dbReference type="Pfam" id="PF00072">
    <property type="entry name" value="Response_reg"/>
    <property type="match status" value="1"/>
</dbReference>
<dbReference type="PANTHER" id="PTHR37299:SF1">
    <property type="entry name" value="STAGE 0 SPORULATION PROTEIN A HOMOLOG"/>
    <property type="match status" value="1"/>
</dbReference>
<evidence type="ECO:0000259" key="2">
    <source>
        <dbReference type="PROSITE" id="PS50110"/>
    </source>
</evidence>
<feature type="domain" description="HTH LytTR-type" evidence="3">
    <location>
        <begin position="135"/>
        <end position="205"/>
    </location>
</feature>
<organism evidence="4 5">
    <name type="scientific">Flammeovirga aprica JL-4</name>
    <dbReference type="NCBI Taxonomy" id="694437"/>
    <lineage>
        <taxon>Bacteria</taxon>
        <taxon>Pseudomonadati</taxon>
        <taxon>Bacteroidota</taxon>
        <taxon>Cytophagia</taxon>
        <taxon>Cytophagales</taxon>
        <taxon>Flammeovirgaceae</taxon>
        <taxon>Flammeovirga</taxon>
    </lineage>
</organism>
<dbReference type="Gene3D" id="2.40.50.1020">
    <property type="entry name" value="LytTr DNA-binding domain"/>
    <property type="match status" value="1"/>
</dbReference>
<dbReference type="SMART" id="SM00448">
    <property type="entry name" value="REC"/>
    <property type="match status" value="1"/>
</dbReference>
<evidence type="ECO:0000313" key="5">
    <source>
        <dbReference type="Proteomes" id="UP000576082"/>
    </source>
</evidence>
<dbReference type="Pfam" id="PF04397">
    <property type="entry name" value="LytTR"/>
    <property type="match status" value="1"/>
</dbReference>
<evidence type="ECO:0000313" key="4">
    <source>
        <dbReference type="EMBL" id="NME69831.1"/>
    </source>
</evidence>
<feature type="domain" description="Response regulatory" evidence="2">
    <location>
        <begin position="9"/>
        <end position="120"/>
    </location>
</feature>
<evidence type="ECO:0000259" key="3">
    <source>
        <dbReference type="PROSITE" id="PS50930"/>
    </source>
</evidence>
<dbReference type="InterPro" id="IPR046947">
    <property type="entry name" value="LytR-like"/>
</dbReference>
<dbReference type="InterPro" id="IPR001789">
    <property type="entry name" value="Sig_transdc_resp-reg_receiver"/>
</dbReference>
<dbReference type="Proteomes" id="UP000576082">
    <property type="component" value="Unassembled WGS sequence"/>
</dbReference>
<reference evidence="4 5" key="1">
    <citation type="submission" date="2020-04" db="EMBL/GenBank/DDBJ databases">
        <title>Flammeovirga sp. SR4, a novel species isolated from seawater.</title>
        <authorList>
            <person name="Wang X."/>
        </authorList>
    </citation>
    <scope>NUCLEOTIDE SEQUENCE [LARGE SCALE GENOMIC DNA]</scope>
    <source>
        <strain evidence="4 5">ATCC 23126</strain>
    </source>
</reference>
<dbReference type="GO" id="GO:0000156">
    <property type="term" value="F:phosphorelay response regulator activity"/>
    <property type="evidence" value="ECO:0007669"/>
    <property type="project" value="InterPro"/>
</dbReference>
<dbReference type="Gene3D" id="3.40.50.2300">
    <property type="match status" value="1"/>
</dbReference>
<dbReference type="SUPFAM" id="SSF52172">
    <property type="entry name" value="CheY-like"/>
    <property type="match status" value="1"/>
</dbReference>
<name>A0A7X9RW55_9BACT</name>
<dbReference type="InterPro" id="IPR007492">
    <property type="entry name" value="LytTR_DNA-bd_dom"/>
</dbReference>
<evidence type="ECO:0000256" key="1">
    <source>
        <dbReference type="PROSITE-ProRule" id="PRU00169"/>
    </source>
</evidence>
<dbReference type="AlphaFoldDB" id="A0A7X9RW55"/>
<comment type="caution">
    <text evidence="4">The sequence shown here is derived from an EMBL/GenBank/DDBJ whole genome shotgun (WGS) entry which is preliminary data.</text>
</comment>
<feature type="modified residue" description="4-aspartylphosphate" evidence="1">
    <location>
        <position position="60"/>
    </location>
</feature>
<dbReference type="EMBL" id="JABANE010000049">
    <property type="protein sequence ID" value="NME69831.1"/>
    <property type="molecule type" value="Genomic_DNA"/>
</dbReference>
<dbReference type="PANTHER" id="PTHR37299">
    <property type="entry name" value="TRANSCRIPTIONAL REGULATOR-RELATED"/>
    <property type="match status" value="1"/>
</dbReference>
<dbReference type="GO" id="GO:0003677">
    <property type="term" value="F:DNA binding"/>
    <property type="evidence" value="ECO:0007669"/>
    <property type="project" value="InterPro"/>
</dbReference>
<dbReference type="InterPro" id="IPR011006">
    <property type="entry name" value="CheY-like_superfamily"/>
</dbReference>
<gene>
    <name evidence="4" type="ORF">HHU12_17780</name>
</gene>
<dbReference type="RefSeq" id="WP_169658087.1">
    <property type="nucleotide sequence ID" value="NZ_JABANE010000049.1"/>
</dbReference>
<proteinExistence type="predicted"/>
<dbReference type="PROSITE" id="PS50930">
    <property type="entry name" value="HTH_LYTTR"/>
    <property type="match status" value="1"/>
</dbReference>
<sequence>MQKSNSKIRCLIVDDEELARDGMAHYVSQVPFLETIAVCESAMEAQQILDEQPIDLCFCDINMPYLSGIDWVRSMKNPPMVIFTTAYSEFAIQSYEVNTLDYLLKPISFDRFYKSCLKAKEAFNTTQKEKLDDVIFVKVDLQIKKIWCKDIKYIESQNNYINIVTTKGNFLTLLTLKEVQENLPSYFLKVQKSFIINIHFVEAIEGNSVVIADTLISISRTNKNDIFETLTQGKFILKNSK</sequence>
<dbReference type="PROSITE" id="PS50110">
    <property type="entry name" value="RESPONSE_REGULATORY"/>
    <property type="match status" value="1"/>
</dbReference>